<reference evidence="2" key="1">
    <citation type="submission" date="2023-08" db="EMBL/GenBank/DDBJ databases">
        <title>Reference Genome Resource for the Citrus Pathogen Phytophthora citrophthora.</title>
        <authorList>
            <person name="Moller H."/>
            <person name="Coetzee B."/>
            <person name="Rose L.J."/>
            <person name="Van Niekerk J.M."/>
        </authorList>
    </citation>
    <scope>NUCLEOTIDE SEQUENCE</scope>
    <source>
        <strain evidence="2">STE-U-9442</strain>
    </source>
</reference>
<evidence type="ECO:0000313" key="2">
    <source>
        <dbReference type="EMBL" id="KAK1930862.1"/>
    </source>
</evidence>
<sequence length="142" mass="15268">MAFPQTFRAYQYENYGSLETELKINSTVPQKPIGAQQVRIKVHSAAIDPVDYLLQGFLGKQVLGKSPSLENSFGIGFDASGEIVKVGGEVKSLNIGDELYAMAPCSAFGTLAEYVLVDEEFVSAKPTSLSFDEAAAIPLSLD</sequence>
<gene>
    <name evidence="2" type="ORF">P3T76_013819</name>
</gene>
<dbReference type="AlphaFoldDB" id="A0AAD9LCV7"/>
<dbReference type="InterPro" id="IPR013154">
    <property type="entry name" value="ADH-like_N"/>
</dbReference>
<dbReference type="Gene3D" id="3.90.180.10">
    <property type="entry name" value="Medium-chain alcohol dehydrogenases, catalytic domain"/>
    <property type="match status" value="1"/>
</dbReference>
<evidence type="ECO:0000259" key="1">
    <source>
        <dbReference type="Pfam" id="PF08240"/>
    </source>
</evidence>
<protein>
    <submittedName>
        <fullName evidence="2">2-methylene-furan-3-one reductase</fullName>
    </submittedName>
</protein>
<feature type="domain" description="Alcohol dehydrogenase-like N-terminal" evidence="1">
    <location>
        <begin position="34"/>
        <end position="126"/>
    </location>
</feature>
<proteinExistence type="predicted"/>
<dbReference type="Pfam" id="PF08240">
    <property type="entry name" value="ADH_N"/>
    <property type="match status" value="1"/>
</dbReference>
<evidence type="ECO:0000313" key="3">
    <source>
        <dbReference type="Proteomes" id="UP001259832"/>
    </source>
</evidence>
<dbReference type="PANTHER" id="PTHR11695:SF294">
    <property type="entry name" value="RETICULON-4-INTERACTING PROTEIN 1, MITOCHONDRIAL"/>
    <property type="match status" value="1"/>
</dbReference>
<dbReference type="EMBL" id="JASMQC010000037">
    <property type="protein sequence ID" value="KAK1930862.1"/>
    <property type="molecule type" value="Genomic_DNA"/>
</dbReference>
<name>A0AAD9LCV7_9STRA</name>
<dbReference type="SUPFAM" id="SSF50129">
    <property type="entry name" value="GroES-like"/>
    <property type="match status" value="1"/>
</dbReference>
<dbReference type="InterPro" id="IPR011032">
    <property type="entry name" value="GroES-like_sf"/>
</dbReference>
<dbReference type="PANTHER" id="PTHR11695">
    <property type="entry name" value="ALCOHOL DEHYDROGENASE RELATED"/>
    <property type="match status" value="1"/>
</dbReference>
<comment type="caution">
    <text evidence="2">The sequence shown here is derived from an EMBL/GenBank/DDBJ whole genome shotgun (WGS) entry which is preliminary data.</text>
</comment>
<keyword evidence="3" id="KW-1185">Reference proteome</keyword>
<dbReference type="InterPro" id="IPR050700">
    <property type="entry name" value="YIM1/Zinc_Alcohol_DH_Fams"/>
</dbReference>
<organism evidence="2 3">
    <name type="scientific">Phytophthora citrophthora</name>
    <dbReference type="NCBI Taxonomy" id="4793"/>
    <lineage>
        <taxon>Eukaryota</taxon>
        <taxon>Sar</taxon>
        <taxon>Stramenopiles</taxon>
        <taxon>Oomycota</taxon>
        <taxon>Peronosporomycetes</taxon>
        <taxon>Peronosporales</taxon>
        <taxon>Peronosporaceae</taxon>
        <taxon>Phytophthora</taxon>
    </lineage>
</organism>
<dbReference type="Proteomes" id="UP001259832">
    <property type="component" value="Unassembled WGS sequence"/>
</dbReference>
<accession>A0AAD9LCV7</accession>